<dbReference type="PROSITE" id="PS51711">
    <property type="entry name" value="G_FEOB"/>
    <property type="match status" value="1"/>
</dbReference>
<reference evidence="4" key="1">
    <citation type="journal article" date="2012" name="PLoS ONE">
        <title>Gene sets for utilization of primary and secondary nutrition supplies in the distal gut of endangered iberian lynx.</title>
        <authorList>
            <person name="Alcaide M."/>
            <person name="Messina E."/>
            <person name="Richter M."/>
            <person name="Bargiela R."/>
            <person name="Peplies J."/>
            <person name="Huws S.A."/>
            <person name="Newbold C.J."/>
            <person name="Golyshin P.N."/>
            <person name="Simon M.A."/>
            <person name="Lopez G."/>
            <person name="Yakimov M.M."/>
            <person name="Ferrer M."/>
        </authorList>
    </citation>
    <scope>NUCLEOTIDE SEQUENCE</scope>
</reference>
<keyword evidence="1" id="KW-0408">Iron</keyword>
<dbReference type="GO" id="GO:0005525">
    <property type="term" value="F:GTP binding"/>
    <property type="evidence" value="ECO:0007669"/>
    <property type="project" value="InterPro"/>
</dbReference>
<dbReference type="Pfam" id="PF07670">
    <property type="entry name" value="Gate"/>
    <property type="match status" value="1"/>
</dbReference>
<name>J9D6X8_9ZZZZ</name>
<dbReference type="PANTHER" id="PTHR43185">
    <property type="entry name" value="FERROUS IRON TRANSPORT PROTEIN B"/>
    <property type="match status" value="1"/>
</dbReference>
<accession>J9D6X8</accession>
<dbReference type="InterPro" id="IPR005225">
    <property type="entry name" value="Small_GTP-bd"/>
</dbReference>
<feature type="non-terminal residue" evidence="4">
    <location>
        <position position="564"/>
    </location>
</feature>
<dbReference type="Pfam" id="PF02421">
    <property type="entry name" value="FeoB_N"/>
    <property type="match status" value="1"/>
</dbReference>
<dbReference type="GO" id="GO:0015093">
    <property type="term" value="F:ferrous iron transmembrane transporter activity"/>
    <property type="evidence" value="ECO:0007669"/>
    <property type="project" value="InterPro"/>
</dbReference>
<evidence type="ECO:0000313" key="4">
    <source>
        <dbReference type="EMBL" id="EJX08516.1"/>
    </source>
</evidence>
<dbReference type="EMBL" id="AMCI01000604">
    <property type="protein sequence ID" value="EJX08516.1"/>
    <property type="molecule type" value="Genomic_DNA"/>
</dbReference>
<feature type="transmembrane region" description="Helical" evidence="2">
    <location>
        <begin position="390"/>
        <end position="416"/>
    </location>
</feature>
<evidence type="ECO:0000256" key="2">
    <source>
        <dbReference type="SAM" id="Phobius"/>
    </source>
</evidence>
<feature type="transmembrane region" description="Helical" evidence="2">
    <location>
        <begin position="478"/>
        <end position="499"/>
    </location>
</feature>
<dbReference type="InterPro" id="IPR008988">
    <property type="entry name" value="Transcriptional_repressor_C"/>
</dbReference>
<gene>
    <name evidence="4" type="ORF">EVA_03373</name>
</gene>
<dbReference type="Gene3D" id="3.40.50.300">
    <property type="entry name" value="P-loop containing nucleotide triphosphate hydrolases"/>
    <property type="match status" value="1"/>
</dbReference>
<organism evidence="4">
    <name type="scientific">gut metagenome</name>
    <dbReference type="NCBI Taxonomy" id="749906"/>
    <lineage>
        <taxon>unclassified sequences</taxon>
        <taxon>metagenomes</taxon>
        <taxon>organismal metagenomes</taxon>
    </lineage>
</organism>
<dbReference type="SUPFAM" id="SSF50037">
    <property type="entry name" value="C-terminal domain of transcriptional repressors"/>
    <property type="match status" value="1"/>
</dbReference>
<dbReference type="CDD" id="cd01879">
    <property type="entry name" value="FeoB"/>
    <property type="match status" value="1"/>
</dbReference>
<dbReference type="InterPro" id="IPR011642">
    <property type="entry name" value="Gate_dom"/>
</dbReference>
<dbReference type="PANTHER" id="PTHR43185:SF1">
    <property type="entry name" value="FE(2+) TRANSPORTER FEOB"/>
    <property type="match status" value="1"/>
</dbReference>
<keyword evidence="2" id="KW-0472">Membrane</keyword>
<dbReference type="GO" id="GO:0005886">
    <property type="term" value="C:plasma membrane"/>
    <property type="evidence" value="ECO:0007669"/>
    <property type="project" value="TreeGrafter"/>
</dbReference>
<feature type="transmembrane region" description="Helical" evidence="2">
    <location>
        <begin position="446"/>
        <end position="466"/>
    </location>
</feature>
<sequence length="564" mass="62062">MYLSELQNNETAFISAVGGSRAFRLRLEEMGFVPGQEVTRLYASPLGTPIVFAMLGQQVALRKSEAAGIQVEKSEAEALKRAKQIFVPDWDSSVVGAAEIRAQSCSGKHCGGCQSCGGRNTESVPPEAGEISIALVGNPNCGKTAFFNAASGGHERTGNYAGITVTSVVGRTEFEGEKLRVIDLPGTYSLRAFSPEEAYVANELSKGEADVIINVLDVTNLERNLLLTLQLRKYGVPMVGVLNMYDEFRSSKSQLDIRQLEERLGMRLVPTVASRREGVDEALRIAIALSREKDKVLPQPPVKDSHAYIHSVLDGIYELREGRSSKITRRLDDILARSPLSFLFSFVVMGLIFYATFALGAYPMDLMEQGVAALSDWLNQVMAAGWARDFLVGGILGGVGSVIVFLPNILILYFFISLLEDSGYLSRAALLFDPFLRRVGLHGKSFVPLLMGFGCSVPAVMATRTIENRKGRMITMMTVPFMSCSARLPVYTILAGAFFPDHAVWVMLSLYAGGILVAFAAAWVLNKVFHRTEESHFVMEMPPYRLPVPRGILRHTWEKGYQYL</sequence>
<evidence type="ECO:0000259" key="3">
    <source>
        <dbReference type="PROSITE" id="PS51711"/>
    </source>
</evidence>
<dbReference type="InterPro" id="IPR007167">
    <property type="entry name" value="Fe-transptr_FeoA-like"/>
</dbReference>
<protein>
    <submittedName>
        <fullName evidence="4">Ferrous iron transport protein B</fullName>
    </submittedName>
</protein>
<keyword evidence="2" id="KW-1133">Transmembrane helix</keyword>
<dbReference type="InterPro" id="IPR011640">
    <property type="entry name" value="Fe2_transport_prot_B_C"/>
</dbReference>
<keyword evidence="2" id="KW-0812">Transmembrane</keyword>
<comment type="caution">
    <text evidence="4">The sequence shown here is derived from an EMBL/GenBank/DDBJ whole genome shotgun (WGS) entry which is preliminary data.</text>
</comment>
<feature type="domain" description="FeoB-type G" evidence="3">
    <location>
        <begin position="130"/>
        <end position="292"/>
    </location>
</feature>
<dbReference type="GO" id="GO:0046914">
    <property type="term" value="F:transition metal ion binding"/>
    <property type="evidence" value="ECO:0007669"/>
    <property type="project" value="InterPro"/>
</dbReference>
<dbReference type="SMART" id="SM00899">
    <property type="entry name" value="FeoA"/>
    <property type="match status" value="1"/>
</dbReference>
<dbReference type="Pfam" id="PF04023">
    <property type="entry name" value="FeoA"/>
    <property type="match status" value="1"/>
</dbReference>
<dbReference type="AlphaFoldDB" id="J9D6X8"/>
<dbReference type="Pfam" id="PF07664">
    <property type="entry name" value="FeoB_C"/>
    <property type="match status" value="1"/>
</dbReference>
<dbReference type="NCBIfam" id="TIGR00231">
    <property type="entry name" value="small_GTP"/>
    <property type="match status" value="1"/>
</dbReference>
<dbReference type="InterPro" id="IPR050860">
    <property type="entry name" value="FeoB_GTPase"/>
</dbReference>
<dbReference type="InterPro" id="IPR030389">
    <property type="entry name" value="G_FEOB_dom"/>
</dbReference>
<feature type="transmembrane region" description="Helical" evidence="2">
    <location>
        <begin position="340"/>
        <end position="362"/>
    </location>
</feature>
<proteinExistence type="predicted"/>
<dbReference type="SUPFAM" id="SSF52540">
    <property type="entry name" value="P-loop containing nucleoside triphosphate hydrolases"/>
    <property type="match status" value="1"/>
</dbReference>
<evidence type="ECO:0000256" key="1">
    <source>
        <dbReference type="ARBA" id="ARBA00023004"/>
    </source>
</evidence>
<dbReference type="InterPro" id="IPR038157">
    <property type="entry name" value="FeoA_core_dom"/>
</dbReference>
<dbReference type="InterPro" id="IPR027417">
    <property type="entry name" value="P-loop_NTPase"/>
</dbReference>
<feature type="transmembrane region" description="Helical" evidence="2">
    <location>
        <begin position="505"/>
        <end position="525"/>
    </location>
</feature>
<dbReference type="Gene3D" id="2.30.30.90">
    <property type="match status" value="1"/>
</dbReference>